<dbReference type="GO" id="GO:0008677">
    <property type="term" value="F:2-dehydropantoate 2-reductase activity"/>
    <property type="evidence" value="ECO:0007669"/>
    <property type="project" value="UniProtKB-EC"/>
</dbReference>
<dbReference type="EMBL" id="FUYQ01000015">
    <property type="protein sequence ID" value="SKB64829.1"/>
    <property type="molecule type" value="Genomic_DNA"/>
</dbReference>
<dbReference type="Proteomes" id="UP000190852">
    <property type="component" value="Unassembled WGS sequence"/>
</dbReference>
<dbReference type="NCBIfam" id="TIGR00745">
    <property type="entry name" value="apbA_panE"/>
    <property type="match status" value="1"/>
</dbReference>
<proteinExistence type="inferred from homology"/>
<evidence type="ECO:0000259" key="11">
    <source>
        <dbReference type="Pfam" id="PF08546"/>
    </source>
</evidence>
<dbReference type="Pfam" id="PF08546">
    <property type="entry name" value="ApbA_C"/>
    <property type="match status" value="1"/>
</dbReference>
<dbReference type="Gene3D" id="1.10.1040.10">
    <property type="entry name" value="N-(1-d-carboxylethyl)-l-norvaline Dehydrogenase, domain 2"/>
    <property type="match status" value="1"/>
</dbReference>
<keyword evidence="13" id="KW-1185">Reference proteome</keyword>
<dbReference type="RefSeq" id="WP_079683675.1">
    <property type="nucleotide sequence ID" value="NZ_FUYQ01000015.1"/>
</dbReference>
<dbReference type="InterPro" id="IPR013328">
    <property type="entry name" value="6PGD_dom2"/>
</dbReference>
<organism evidence="12 13">
    <name type="scientific">Parabacteroides chartae</name>
    <dbReference type="NCBI Taxonomy" id="1037355"/>
    <lineage>
        <taxon>Bacteria</taxon>
        <taxon>Pseudomonadati</taxon>
        <taxon>Bacteroidota</taxon>
        <taxon>Bacteroidia</taxon>
        <taxon>Bacteroidales</taxon>
        <taxon>Tannerellaceae</taxon>
        <taxon>Parabacteroides</taxon>
    </lineage>
</organism>
<dbReference type="PANTHER" id="PTHR21708">
    <property type="entry name" value="PROBABLE 2-DEHYDROPANTOATE 2-REDUCTASE"/>
    <property type="match status" value="1"/>
</dbReference>
<evidence type="ECO:0000256" key="9">
    <source>
        <dbReference type="RuleBase" id="RU362068"/>
    </source>
</evidence>
<gene>
    <name evidence="12" type="ORF">SAMN05660349_02188</name>
</gene>
<evidence type="ECO:0000256" key="2">
    <source>
        <dbReference type="ARBA" id="ARBA00007870"/>
    </source>
</evidence>
<evidence type="ECO:0000256" key="5">
    <source>
        <dbReference type="ARBA" id="ARBA00022857"/>
    </source>
</evidence>
<dbReference type="PANTHER" id="PTHR21708:SF26">
    <property type="entry name" value="2-DEHYDROPANTOATE 2-REDUCTASE"/>
    <property type="match status" value="1"/>
</dbReference>
<dbReference type="GO" id="GO:0015940">
    <property type="term" value="P:pantothenate biosynthetic process"/>
    <property type="evidence" value="ECO:0007669"/>
    <property type="project" value="UniProtKB-UniPathway"/>
</dbReference>
<sequence>MHKIRIAFSGIGGVGGYYGGKLARYYHNSDVADIFFIARNEHLDAIRQNGLKVEEPTESFTAFPALATDQPLHIGVVDYLFLCTKSYDLEANIQQLKPLIGEQTVIIPLLNGANISEQIQRILPSNEVWQGCVYIVSRRSEPGKICKYSENDQFYFGSLSGNKEKQVRLLSLLTAAGINAFNPENITDRIWKKFFRISTAATLTSYYNLPIGKVLDLHTDDLLALADEFIAVATAMGISFPPNSRDEIIEGQRKMPYNSTTSMHSDFLKGAQTELESITGYIVQCAKDLNIEVPCYLKMYNELKTNYTNIYNNPNN</sequence>
<dbReference type="InterPro" id="IPR013332">
    <property type="entry name" value="KPR_N"/>
</dbReference>
<dbReference type="InterPro" id="IPR013752">
    <property type="entry name" value="KPA_reductase"/>
</dbReference>
<evidence type="ECO:0000256" key="7">
    <source>
        <dbReference type="ARBA" id="ARBA00032024"/>
    </source>
</evidence>
<name>A0A1T5CZK6_9BACT</name>
<evidence type="ECO:0000256" key="4">
    <source>
        <dbReference type="ARBA" id="ARBA00019465"/>
    </source>
</evidence>
<keyword evidence="5 9" id="KW-0521">NADP</keyword>
<evidence type="ECO:0000256" key="1">
    <source>
        <dbReference type="ARBA" id="ARBA00004994"/>
    </source>
</evidence>
<dbReference type="InterPro" id="IPR051402">
    <property type="entry name" value="KPR-Related"/>
</dbReference>
<protein>
    <recommendedName>
        <fullName evidence="4 9">2-dehydropantoate 2-reductase</fullName>
        <ecNumber evidence="3 9">1.1.1.169</ecNumber>
    </recommendedName>
    <alternativeName>
        <fullName evidence="7 9">Ketopantoate reductase</fullName>
    </alternativeName>
</protein>
<comment type="pathway">
    <text evidence="1 9">Cofactor biosynthesis; (R)-pantothenate biosynthesis; (R)-pantoate from 3-methyl-2-oxobutanoate: step 2/2.</text>
</comment>
<dbReference type="UniPathway" id="UPA00028">
    <property type="reaction ID" value="UER00004"/>
</dbReference>
<dbReference type="SUPFAM" id="SSF48179">
    <property type="entry name" value="6-phosphogluconate dehydrogenase C-terminal domain-like"/>
    <property type="match status" value="1"/>
</dbReference>
<dbReference type="SUPFAM" id="SSF51735">
    <property type="entry name" value="NAD(P)-binding Rossmann-fold domains"/>
    <property type="match status" value="1"/>
</dbReference>
<dbReference type="InterPro" id="IPR003710">
    <property type="entry name" value="ApbA"/>
</dbReference>
<dbReference type="EC" id="1.1.1.169" evidence="3 9"/>
<feature type="domain" description="Ketopantoate reductase C-terminal" evidence="11">
    <location>
        <begin position="185"/>
        <end position="304"/>
    </location>
</feature>
<evidence type="ECO:0000259" key="10">
    <source>
        <dbReference type="Pfam" id="PF02558"/>
    </source>
</evidence>
<dbReference type="GO" id="GO:0005737">
    <property type="term" value="C:cytoplasm"/>
    <property type="evidence" value="ECO:0007669"/>
    <property type="project" value="TreeGrafter"/>
</dbReference>
<keyword evidence="9" id="KW-0566">Pantothenate biosynthesis</keyword>
<evidence type="ECO:0000256" key="3">
    <source>
        <dbReference type="ARBA" id="ARBA00013014"/>
    </source>
</evidence>
<dbReference type="AlphaFoldDB" id="A0A1T5CZK6"/>
<comment type="catalytic activity">
    <reaction evidence="8 9">
        <text>(R)-pantoate + NADP(+) = 2-dehydropantoate + NADPH + H(+)</text>
        <dbReference type="Rhea" id="RHEA:16233"/>
        <dbReference type="ChEBI" id="CHEBI:11561"/>
        <dbReference type="ChEBI" id="CHEBI:15378"/>
        <dbReference type="ChEBI" id="CHEBI:15980"/>
        <dbReference type="ChEBI" id="CHEBI:57783"/>
        <dbReference type="ChEBI" id="CHEBI:58349"/>
        <dbReference type="EC" id="1.1.1.169"/>
    </reaction>
</comment>
<reference evidence="13" key="1">
    <citation type="submission" date="2017-02" db="EMBL/GenBank/DDBJ databases">
        <authorList>
            <person name="Varghese N."/>
            <person name="Submissions S."/>
        </authorList>
    </citation>
    <scope>NUCLEOTIDE SEQUENCE [LARGE SCALE GENOMIC DNA]</scope>
    <source>
        <strain evidence="13">DSM 24967</strain>
    </source>
</reference>
<dbReference type="InterPro" id="IPR036291">
    <property type="entry name" value="NAD(P)-bd_dom_sf"/>
</dbReference>
<feature type="domain" description="Ketopantoate reductase N-terminal" evidence="10">
    <location>
        <begin position="6"/>
        <end position="160"/>
    </location>
</feature>
<comment type="function">
    <text evidence="9">Catalyzes the NADPH-dependent reduction of ketopantoate into pantoic acid.</text>
</comment>
<dbReference type="Gene3D" id="3.40.50.720">
    <property type="entry name" value="NAD(P)-binding Rossmann-like Domain"/>
    <property type="match status" value="1"/>
</dbReference>
<evidence type="ECO:0000256" key="6">
    <source>
        <dbReference type="ARBA" id="ARBA00023002"/>
    </source>
</evidence>
<dbReference type="InterPro" id="IPR008927">
    <property type="entry name" value="6-PGluconate_DH-like_C_sf"/>
</dbReference>
<keyword evidence="6 9" id="KW-0560">Oxidoreductase</keyword>
<evidence type="ECO:0000313" key="12">
    <source>
        <dbReference type="EMBL" id="SKB64829.1"/>
    </source>
</evidence>
<comment type="similarity">
    <text evidence="2 9">Belongs to the ketopantoate reductase family.</text>
</comment>
<accession>A0A1T5CZK6</accession>
<dbReference type="Pfam" id="PF02558">
    <property type="entry name" value="ApbA"/>
    <property type="match status" value="1"/>
</dbReference>
<evidence type="ECO:0000313" key="13">
    <source>
        <dbReference type="Proteomes" id="UP000190852"/>
    </source>
</evidence>
<evidence type="ECO:0000256" key="8">
    <source>
        <dbReference type="ARBA" id="ARBA00048793"/>
    </source>
</evidence>